<evidence type="ECO:0000256" key="4">
    <source>
        <dbReference type="ARBA" id="ARBA00022691"/>
    </source>
</evidence>
<evidence type="ECO:0000256" key="3">
    <source>
        <dbReference type="ARBA" id="ARBA00022679"/>
    </source>
</evidence>
<keyword evidence="7" id="KW-0411">Iron-sulfur</keyword>
<evidence type="ECO:0000313" key="10">
    <source>
        <dbReference type="Proteomes" id="UP001223743"/>
    </source>
</evidence>
<dbReference type="InterPro" id="IPR007197">
    <property type="entry name" value="rSAM"/>
</dbReference>
<dbReference type="InterPro" id="IPR006638">
    <property type="entry name" value="Elp3/MiaA/NifB-like_rSAM"/>
</dbReference>
<feature type="domain" description="Radical SAM core" evidence="8">
    <location>
        <begin position="193"/>
        <end position="423"/>
    </location>
</feature>
<protein>
    <recommendedName>
        <fullName evidence="8">Radical SAM core domain-containing protein</fullName>
    </recommendedName>
</protein>
<evidence type="ECO:0000256" key="7">
    <source>
        <dbReference type="ARBA" id="ARBA00023014"/>
    </source>
</evidence>
<dbReference type="InterPro" id="IPR051198">
    <property type="entry name" value="BchE-like"/>
</dbReference>
<reference evidence="9 10" key="1">
    <citation type="submission" date="2023-07" db="EMBL/GenBank/DDBJ databases">
        <title>Genomic Encyclopedia of Type Strains, Phase IV (KMG-IV): sequencing the most valuable type-strain genomes for metagenomic binning, comparative biology and taxonomic classification.</title>
        <authorList>
            <person name="Goeker M."/>
        </authorList>
    </citation>
    <scope>NUCLEOTIDE SEQUENCE [LARGE SCALE GENOMIC DNA]</scope>
    <source>
        <strain evidence="9 10">B1-1</strain>
    </source>
</reference>
<dbReference type="CDD" id="cd01335">
    <property type="entry name" value="Radical_SAM"/>
    <property type="match status" value="1"/>
</dbReference>
<keyword evidence="2" id="KW-0489">Methyltransferase</keyword>
<gene>
    <name evidence="9" type="ORF">QO015_003390</name>
</gene>
<dbReference type="PANTHER" id="PTHR43409">
    <property type="entry name" value="ANAEROBIC MAGNESIUM-PROTOPORPHYRIN IX MONOMETHYL ESTER CYCLASE-RELATED"/>
    <property type="match status" value="1"/>
</dbReference>
<dbReference type="InterPro" id="IPR034466">
    <property type="entry name" value="Methyltransferase_Class_B"/>
</dbReference>
<proteinExistence type="predicted"/>
<organism evidence="9 10">
    <name type="scientific">Kaistia geumhonensis</name>
    <dbReference type="NCBI Taxonomy" id="410839"/>
    <lineage>
        <taxon>Bacteria</taxon>
        <taxon>Pseudomonadati</taxon>
        <taxon>Pseudomonadota</taxon>
        <taxon>Alphaproteobacteria</taxon>
        <taxon>Hyphomicrobiales</taxon>
        <taxon>Kaistiaceae</taxon>
        <taxon>Kaistia</taxon>
    </lineage>
</organism>
<dbReference type="SFLD" id="SFLDG01123">
    <property type="entry name" value="methyltransferase_(Class_B)"/>
    <property type="match status" value="1"/>
</dbReference>
<dbReference type="Proteomes" id="UP001223743">
    <property type="component" value="Unassembled WGS sequence"/>
</dbReference>
<dbReference type="SUPFAM" id="SSF102114">
    <property type="entry name" value="Radical SAM enzymes"/>
    <property type="match status" value="1"/>
</dbReference>
<keyword evidence="4" id="KW-0949">S-adenosyl-L-methionine</keyword>
<evidence type="ECO:0000256" key="5">
    <source>
        <dbReference type="ARBA" id="ARBA00022723"/>
    </source>
</evidence>
<dbReference type="SMART" id="SM00729">
    <property type="entry name" value="Elp3"/>
    <property type="match status" value="1"/>
</dbReference>
<dbReference type="SFLD" id="SFLDS00029">
    <property type="entry name" value="Radical_SAM"/>
    <property type="match status" value="1"/>
</dbReference>
<evidence type="ECO:0000259" key="8">
    <source>
        <dbReference type="PROSITE" id="PS51918"/>
    </source>
</evidence>
<evidence type="ECO:0000313" key="9">
    <source>
        <dbReference type="EMBL" id="MDQ0517777.1"/>
    </source>
</evidence>
<sequence>MSRVFRLVLIKPSHYDDDGYVIRWYRSMIPSNSLASLYGLALDCDRRGVLGDDVSIAITAIDETNTRVRIDEIVRDFAANGNFGLVGLVGVQSNQYPRALDLARPLREAGIAVAMGGFHVSGCLAMLPDLHVDLQSALDLGVSLFAGEAEDRLDRVLLDAAAGTLEPLYNHMDDLPGIDGTPPPFLPASYVTKTLGGNTSFDAGRGCPFQCSFCTIINVQGRKSRRRSPDDIEALIRENLSQGIHNYFITDDNFARNRDWEIILDRIIKMREEQGLKIGLMVQVDTLCHRIPNFIEKCKRAGVTRVFIGLENINPDNLMAAKKRQNKITEYRTMLLAWKAQGIITYAGYILGFPNDTPDSIRRDIGIIQRELPLDILEFFFLTPLPGSEDHQTLHRKGVAMDADLNKYDLEHAVTAHPRMSQAEWEGIYGEAWSLFYTPEHMTTILRRAAATGVKTSSIAKLLMWFSTSVAVEKVHPLQGGVLRLRHRSDRRPALGLEPAWRFYPREAWGIVTKSARLLALYARLDRVRRRIEADPERRAYRDQALMPVAEDETEVLELFNQNDAARNAVRHAHHLAEVTQHG</sequence>
<dbReference type="EMBL" id="JAUSWJ010000001">
    <property type="protein sequence ID" value="MDQ0517777.1"/>
    <property type="molecule type" value="Genomic_DNA"/>
</dbReference>
<keyword evidence="6" id="KW-0408">Iron</keyword>
<dbReference type="InterPro" id="IPR023404">
    <property type="entry name" value="rSAM_horseshoe"/>
</dbReference>
<comment type="caution">
    <text evidence="9">The sequence shown here is derived from an EMBL/GenBank/DDBJ whole genome shotgun (WGS) entry which is preliminary data.</text>
</comment>
<dbReference type="Pfam" id="PF04055">
    <property type="entry name" value="Radical_SAM"/>
    <property type="match status" value="1"/>
</dbReference>
<keyword evidence="3" id="KW-0808">Transferase</keyword>
<dbReference type="PANTHER" id="PTHR43409:SF7">
    <property type="entry name" value="BLL1977 PROTEIN"/>
    <property type="match status" value="1"/>
</dbReference>
<comment type="cofactor">
    <cofactor evidence="1">
        <name>[4Fe-4S] cluster</name>
        <dbReference type="ChEBI" id="CHEBI:49883"/>
    </cofactor>
</comment>
<dbReference type="Gene3D" id="3.80.30.20">
    <property type="entry name" value="tm_1862 like domain"/>
    <property type="match status" value="1"/>
</dbReference>
<name>A0ABU0M9Y1_9HYPH</name>
<keyword evidence="5" id="KW-0479">Metal-binding</keyword>
<evidence type="ECO:0000256" key="1">
    <source>
        <dbReference type="ARBA" id="ARBA00001966"/>
    </source>
</evidence>
<dbReference type="InterPro" id="IPR058240">
    <property type="entry name" value="rSAM_sf"/>
</dbReference>
<accession>A0ABU0M9Y1</accession>
<evidence type="ECO:0000256" key="6">
    <source>
        <dbReference type="ARBA" id="ARBA00023004"/>
    </source>
</evidence>
<evidence type="ECO:0000256" key="2">
    <source>
        <dbReference type="ARBA" id="ARBA00022603"/>
    </source>
</evidence>
<dbReference type="SFLD" id="SFLDG01082">
    <property type="entry name" value="B12-binding_domain_containing"/>
    <property type="match status" value="1"/>
</dbReference>
<dbReference type="PROSITE" id="PS51918">
    <property type="entry name" value="RADICAL_SAM"/>
    <property type="match status" value="1"/>
</dbReference>
<dbReference type="RefSeq" id="WP_266282772.1">
    <property type="nucleotide sequence ID" value="NZ_JAPKNF010000002.1"/>
</dbReference>
<keyword evidence="10" id="KW-1185">Reference proteome</keyword>